<evidence type="ECO:0000256" key="3">
    <source>
        <dbReference type="ARBA" id="ARBA00022527"/>
    </source>
</evidence>
<dbReference type="EMBL" id="CP074694">
    <property type="protein sequence ID" value="QVL33604.1"/>
    <property type="molecule type" value="Genomic_DNA"/>
</dbReference>
<evidence type="ECO:0000256" key="7">
    <source>
        <dbReference type="ARBA" id="ARBA00022777"/>
    </source>
</evidence>
<reference evidence="14" key="1">
    <citation type="submission" date="2021-05" db="EMBL/GenBank/DDBJ databases">
        <title>Complete genome sequence of the cellulolytic planctomycete Telmatocola sphagniphila SP2T and characterization of the first cellulase from planctomycetes.</title>
        <authorList>
            <person name="Rakitin A.L."/>
            <person name="Beletsky A.V."/>
            <person name="Naumoff D.G."/>
            <person name="Kulichevskaya I.S."/>
            <person name="Mardanov A.V."/>
            <person name="Ravin N.V."/>
            <person name="Dedysh S.N."/>
        </authorList>
    </citation>
    <scope>NUCLEOTIDE SEQUENCE</scope>
    <source>
        <strain evidence="14">SP2T</strain>
    </source>
</reference>
<dbReference type="InterPro" id="IPR017441">
    <property type="entry name" value="Protein_kinase_ATP_BS"/>
</dbReference>
<keyword evidence="7 14" id="KW-0418">Kinase</keyword>
<evidence type="ECO:0000259" key="13">
    <source>
        <dbReference type="PROSITE" id="PS50011"/>
    </source>
</evidence>
<dbReference type="GO" id="GO:0005524">
    <property type="term" value="F:ATP binding"/>
    <property type="evidence" value="ECO:0007669"/>
    <property type="project" value="UniProtKB-UniRule"/>
</dbReference>
<evidence type="ECO:0000256" key="4">
    <source>
        <dbReference type="ARBA" id="ARBA00022679"/>
    </source>
</evidence>
<dbReference type="PROSITE" id="PS50011">
    <property type="entry name" value="PROTEIN_KINASE_DOM"/>
    <property type="match status" value="1"/>
</dbReference>
<evidence type="ECO:0000256" key="8">
    <source>
        <dbReference type="ARBA" id="ARBA00022840"/>
    </source>
</evidence>
<dbReference type="FunFam" id="1.10.510.10:FF:000021">
    <property type="entry name" value="Serine/threonine protein kinase"/>
    <property type="match status" value="1"/>
</dbReference>
<dbReference type="Gene3D" id="1.10.510.10">
    <property type="entry name" value="Transferase(Phosphotransferase) domain 1"/>
    <property type="match status" value="1"/>
</dbReference>
<evidence type="ECO:0000256" key="12">
    <source>
        <dbReference type="SAM" id="Phobius"/>
    </source>
</evidence>
<dbReference type="PROSITE" id="PS00108">
    <property type="entry name" value="PROTEIN_KINASE_ST"/>
    <property type="match status" value="1"/>
</dbReference>
<dbReference type="PANTHER" id="PTHR43289:SF34">
    <property type="entry name" value="SERINE_THREONINE-PROTEIN KINASE YBDM-RELATED"/>
    <property type="match status" value="1"/>
</dbReference>
<dbReference type="InterPro" id="IPR010432">
    <property type="entry name" value="RDD"/>
</dbReference>
<evidence type="ECO:0000256" key="6">
    <source>
        <dbReference type="ARBA" id="ARBA00022741"/>
    </source>
</evidence>
<dbReference type="Gene3D" id="3.30.200.20">
    <property type="entry name" value="Phosphorylase Kinase, domain 1"/>
    <property type="match status" value="1"/>
</dbReference>
<gene>
    <name evidence="14" type="ORF">KIH39_06745</name>
</gene>
<dbReference type="EC" id="2.7.11.1" evidence="2"/>
<dbReference type="InterPro" id="IPR008271">
    <property type="entry name" value="Ser/Thr_kinase_AS"/>
</dbReference>
<dbReference type="PANTHER" id="PTHR43289">
    <property type="entry name" value="MITOGEN-ACTIVATED PROTEIN KINASE KINASE KINASE 20-RELATED"/>
    <property type="match status" value="1"/>
</dbReference>
<dbReference type="RefSeq" id="WP_213498516.1">
    <property type="nucleotide sequence ID" value="NZ_CP074694.1"/>
</dbReference>
<evidence type="ECO:0000313" key="14">
    <source>
        <dbReference type="EMBL" id="QVL33604.1"/>
    </source>
</evidence>
<feature type="transmembrane region" description="Helical" evidence="12">
    <location>
        <begin position="415"/>
        <end position="434"/>
    </location>
</feature>
<accession>A0A8E6EUE2</accession>
<feature type="transmembrane region" description="Helical" evidence="12">
    <location>
        <begin position="373"/>
        <end position="394"/>
    </location>
</feature>
<dbReference type="AlphaFoldDB" id="A0A8E6EUE2"/>
<comment type="subcellular location">
    <subcellularLocation>
        <location evidence="1">Membrane</location>
        <topology evidence="1">Multi-pass membrane protein</topology>
    </subcellularLocation>
</comment>
<organism evidence="14 15">
    <name type="scientific">Telmatocola sphagniphila</name>
    <dbReference type="NCBI Taxonomy" id="1123043"/>
    <lineage>
        <taxon>Bacteria</taxon>
        <taxon>Pseudomonadati</taxon>
        <taxon>Planctomycetota</taxon>
        <taxon>Planctomycetia</taxon>
        <taxon>Gemmatales</taxon>
        <taxon>Gemmataceae</taxon>
    </lineage>
</organism>
<keyword evidence="15" id="KW-1185">Reference proteome</keyword>
<evidence type="ECO:0000256" key="11">
    <source>
        <dbReference type="PROSITE-ProRule" id="PRU10141"/>
    </source>
</evidence>
<feature type="domain" description="Protein kinase" evidence="13">
    <location>
        <begin position="70"/>
        <end position="328"/>
    </location>
</feature>
<evidence type="ECO:0000256" key="2">
    <source>
        <dbReference type="ARBA" id="ARBA00012513"/>
    </source>
</evidence>
<dbReference type="Pfam" id="PF00069">
    <property type="entry name" value="Pkinase"/>
    <property type="match status" value="1"/>
</dbReference>
<feature type="transmembrane region" description="Helical" evidence="12">
    <location>
        <begin position="896"/>
        <end position="917"/>
    </location>
</feature>
<dbReference type="InterPro" id="IPR011009">
    <property type="entry name" value="Kinase-like_dom_sf"/>
</dbReference>
<dbReference type="SMART" id="SM00220">
    <property type="entry name" value="S_TKc"/>
    <property type="match status" value="1"/>
</dbReference>
<keyword evidence="5 12" id="KW-0812">Transmembrane</keyword>
<keyword evidence="8 11" id="KW-0067">ATP-binding</keyword>
<sequence>MVVGACPRCSKSLPDLDIPPLFCPYCGTKIRGSSTPYPHSNLHTTAEFQPHSIPDSSTADEKVPENIGGYKLGALLGSGGMGQVYEANSLSSNETVAVKLLSTRLSSSPISLERFRQEGRLASQISHPLCVFVYAADTENGRPYIVMERMPGNTLKDYVEKKGTLPVQESIQLILDVIDGLREAHRLGFIHRDVKPSNCFLTKDGRVKIGDFGLSRSLTRDGSLTQTGAFLGTVLYASPEQIKGEPVDFSSDVYSVSATLYFLLTGRAPFQQDNMTAALAQVISEDAPPIRRFRKEIPKNLESILARGLERDRDRRFPDLEELRAALVALIPGSMRTAGFSVKIGAFILDDIFVELALIQPCSYFIHDYVNGFLLNISKLLIFFLYFALCEWRFGGTPGKRIFRLRVCRNNSTEAPSFTAILLRTAIFCLMIGFEFWEHSVLGESTNAVRAERFFYFLWVVVGLLLLYLPMRSRLHRGLHDRLSKTCVLRLPPRTYEVRLYSSKEDRLRTLPPLPQNFQFDLKPYVLHRGDEGPTEGEWTVLGEDKMLGRNLLFHIQPKTNELNPQRRSLQRTARLRLLNSGELNQNGKSYCWSAYIAPSGAPLSDIATTKHRLPWSETRLIVEQLVDELLEARKDGTLPSSLNLDQVWLQHDGRMQLLDFPVKSYREKEIPTVNDGIHLVRQAICLALQGDIAKLEKETDIEAPIPSHARTMIQNSLIDSREESLLNLKKMLVETRNQPQRVNTSMRLFQICLMGAFLSIGLLTMFSTAGLYTVMLVAAREHLQSASEDMLRAMRHPERHPEWRKDPEVQKFLASNSARKDVEELLNASKLQLDKHRKGLTAIGRFIVSQFRTKAEQEQNLLPHTHLVIEEIERHQAAGEPIKSLIPIEKDWYKLMGLILGIPLTWALLSFAWRGSPSLTLSQIRLVTLKGEPAKRWVYLLRTLAVWLPIGLLLSVSVLFQANYPGWVSSHAFVWWLAFSIIIGYVVHALRNPEQSWLDERLNLILVPK</sequence>
<dbReference type="PROSITE" id="PS00028">
    <property type="entry name" value="ZINC_FINGER_C2H2_1"/>
    <property type="match status" value="1"/>
</dbReference>
<keyword evidence="10 12" id="KW-0472">Membrane</keyword>
<keyword evidence="3" id="KW-0723">Serine/threonine-protein kinase</keyword>
<protein>
    <recommendedName>
        <fullName evidence="2">non-specific serine/threonine protein kinase</fullName>
        <ecNumber evidence="2">2.7.11.1</ecNumber>
    </recommendedName>
</protein>
<name>A0A8E6EUE2_9BACT</name>
<dbReference type="CDD" id="cd14014">
    <property type="entry name" value="STKc_PknB_like"/>
    <property type="match status" value="1"/>
</dbReference>
<evidence type="ECO:0000256" key="5">
    <source>
        <dbReference type="ARBA" id="ARBA00022692"/>
    </source>
</evidence>
<dbReference type="KEGG" id="tsph:KIH39_06745"/>
<feature type="transmembrane region" description="Helical" evidence="12">
    <location>
        <begin position="749"/>
        <end position="773"/>
    </location>
</feature>
<evidence type="ECO:0000256" key="9">
    <source>
        <dbReference type="ARBA" id="ARBA00022989"/>
    </source>
</evidence>
<feature type="transmembrane region" description="Helical" evidence="12">
    <location>
        <begin position="973"/>
        <end position="991"/>
    </location>
</feature>
<dbReference type="Proteomes" id="UP000676194">
    <property type="component" value="Chromosome"/>
</dbReference>
<evidence type="ECO:0000256" key="1">
    <source>
        <dbReference type="ARBA" id="ARBA00004141"/>
    </source>
</evidence>
<feature type="transmembrane region" description="Helical" evidence="12">
    <location>
        <begin position="454"/>
        <end position="471"/>
    </location>
</feature>
<feature type="binding site" evidence="11">
    <location>
        <position position="99"/>
    </location>
    <ligand>
        <name>ATP</name>
        <dbReference type="ChEBI" id="CHEBI:30616"/>
    </ligand>
</feature>
<dbReference type="InterPro" id="IPR013087">
    <property type="entry name" value="Znf_C2H2_type"/>
</dbReference>
<dbReference type="GO" id="GO:0004674">
    <property type="term" value="F:protein serine/threonine kinase activity"/>
    <property type="evidence" value="ECO:0007669"/>
    <property type="project" value="UniProtKB-KW"/>
</dbReference>
<dbReference type="InterPro" id="IPR000719">
    <property type="entry name" value="Prot_kinase_dom"/>
</dbReference>
<keyword evidence="9 12" id="KW-1133">Transmembrane helix</keyword>
<dbReference type="Pfam" id="PF06271">
    <property type="entry name" value="RDD"/>
    <property type="match status" value="1"/>
</dbReference>
<feature type="transmembrane region" description="Helical" evidence="12">
    <location>
        <begin position="938"/>
        <end position="961"/>
    </location>
</feature>
<evidence type="ECO:0000256" key="10">
    <source>
        <dbReference type="ARBA" id="ARBA00023136"/>
    </source>
</evidence>
<keyword evidence="4" id="KW-0808">Transferase</keyword>
<dbReference type="SUPFAM" id="SSF56112">
    <property type="entry name" value="Protein kinase-like (PK-like)"/>
    <property type="match status" value="1"/>
</dbReference>
<evidence type="ECO:0000313" key="15">
    <source>
        <dbReference type="Proteomes" id="UP000676194"/>
    </source>
</evidence>
<dbReference type="GO" id="GO:0016020">
    <property type="term" value="C:membrane"/>
    <property type="evidence" value="ECO:0007669"/>
    <property type="project" value="UniProtKB-SubCell"/>
</dbReference>
<keyword evidence="6 11" id="KW-0547">Nucleotide-binding</keyword>
<dbReference type="PROSITE" id="PS00107">
    <property type="entry name" value="PROTEIN_KINASE_ATP"/>
    <property type="match status" value="1"/>
</dbReference>
<proteinExistence type="predicted"/>